<keyword evidence="4" id="KW-1185">Reference proteome</keyword>
<protein>
    <recommendedName>
        <fullName evidence="5">Lipoprotein</fullName>
    </recommendedName>
</protein>
<gene>
    <name evidence="3" type="ORF">GCM10010406_39840</name>
</gene>
<proteinExistence type="predicted"/>
<evidence type="ECO:0000256" key="2">
    <source>
        <dbReference type="SAM" id="SignalP"/>
    </source>
</evidence>
<feature type="region of interest" description="Disordered" evidence="1">
    <location>
        <begin position="31"/>
        <end position="53"/>
    </location>
</feature>
<reference evidence="3 4" key="1">
    <citation type="journal article" date="2019" name="Int. J. Syst. Evol. Microbiol.">
        <title>The Global Catalogue of Microorganisms (GCM) 10K type strain sequencing project: providing services to taxonomists for standard genome sequencing and annotation.</title>
        <authorList>
            <consortium name="The Broad Institute Genomics Platform"/>
            <consortium name="The Broad Institute Genome Sequencing Center for Infectious Disease"/>
            <person name="Wu L."/>
            <person name="Ma J."/>
        </authorList>
    </citation>
    <scope>NUCLEOTIDE SEQUENCE [LARGE SCALE GENOMIC DNA]</scope>
    <source>
        <strain evidence="3 4">JCM 6307</strain>
    </source>
</reference>
<accession>A0ABN3MCF3</accession>
<dbReference type="EMBL" id="BAAATA010000026">
    <property type="protein sequence ID" value="GAA2499332.1"/>
    <property type="molecule type" value="Genomic_DNA"/>
</dbReference>
<dbReference type="PROSITE" id="PS51257">
    <property type="entry name" value="PROKAR_LIPOPROTEIN"/>
    <property type="match status" value="1"/>
</dbReference>
<dbReference type="Proteomes" id="UP001501358">
    <property type="component" value="Unassembled WGS sequence"/>
</dbReference>
<evidence type="ECO:0008006" key="5">
    <source>
        <dbReference type="Google" id="ProtNLM"/>
    </source>
</evidence>
<evidence type="ECO:0000313" key="4">
    <source>
        <dbReference type="Proteomes" id="UP001501358"/>
    </source>
</evidence>
<organism evidence="3 4">
    <name type="scientific">Streptomyces thermolineatus</name>
    <dbReference type="NCBI Taxonomy" id="44033"/>
    <lineage>
        <taxon>Bacteria</taxon>
        <taxon>Bacillati</taxon>
        <taxon>Actinomycetota</taxon>
        <taxon>Actinomycetes</taxon>
        <taxon>Kitasatosporales</taxon>
        <taxon>Streptomycetaceae</taxon>
        <taxon>Streptomyces</taxon>
    </lineage>
</organism>
<keyword evidence="2" id="KW-0732">Signal</keyword>
<feature type="chain" id="PRO_5045235117" description="Lipoprotein" evidence="2">
    <location>
        <begin position="22"/>
        <end position="233"/>
    </location>
</feature>
<name>A0ABN3MCF3_9ACTN</name>
<feature type="signal peptide" evidence="2">
    <location>
        <begin position="1"/>
        <end position="21"/>
    </location>
</feature>
<sequence length="233" mass="24785">MNPSRTVLAAVAATYAAVVLAGCGSEPPPLEFGSAKPSGARLDAQPPQGGSLPVAQWPDACEVLGEEEIRAILPQAENFERKPVKVTVLNFNPLAEPDPGTTGDVPKGGCETGFRLPDEYESERNSSIGVVFRTVADPALVAEAYAEDRESEAEKAGRGAEEFQDLGDSLGPEGCFVKWSDQLVCHQGPYEFEVSGSSTADGVGGYEESDRNWREKVLTEVVRTLSARMAGQP</sequence>
<dbReference type="RefSeq" id="WP_344384540.1">
    <property type="nucleotide sequence ID" value="NZ_BAAATA010000026.1"/>
</dbReference>
<comment type="caution">
    <text evidence="3">The sequence shown here is derived from an EMBL/GenBank/DDBJ whole genome shotgun (WGS) entry which is preliminary data.</text>
</comment>
<evidence type="ECO:0000256" key="1">
    <source>
        <dbReference type="SAM" id="MobiDB-lite"/>
    </source>
</evidence>
<evidence type="ECO:0000313" key="3">
    <source>
        <dbReference type="EMBL" id="GAA2499332.1"/>
    </source>
</evidence>